<evidence type="ECO:0000256" key="4">
    <source>
        <dbReference type="ARBA" id="ARBA00035104"/>
    </source>
</evidence>
<sequence length="106" mass="12024">MVNKYEALLLFHPEVGTDGRRETLDKFAGVINSQGGQIVEEDDWGKRTLAYPIQKVTRGHYVRLEFALEGTAVTELERRIRITDGIMKFLTVKLADNFEPQAEEAA</sequence>
<protein>
    <recommendedName>
        <fullName evidence="5 6">Small ribosomal subunit protein bS6</fullName>
    </recommendedName>
</protein>
<dbReference type="InterPro" id="IPR000529">
    <property type="entry name" value="Ribosomal_bS6"/>
</dbReference>
<dbReference type="InterPro" id="IPR020814">
    <property type="entry name" value="Ribosomal_S6_plastid/chlpt"/>
</dbReference>
<dbReference type="KEGG" id="drt:Dret_1094"/>
<evidence type="ECO:0000256" key="2">
    <source>
        <dbReference type="ARBA" id="ARBA00022980"/>
    </source>
</evidence>
<dbReference type="GO" id="GO:1990904">
    <property type="term" value="C:ribonucleoprotein complex"/>
    <property type="evidence" value="ECO:0007669"/>
    <property type="project" value="UniProtKB-KW"/>
</dbReference>
<dbReference type="GO" id="GO:0005737">
    <property type="term" value="C:cytoplasm"/>
    <property type="evidence" value="ECO:0007669"/>
    <property type="project" value="UniProtKB-ARBA"/>
</dbReference>
<dbReference type="PANTHER" id="PTHR21011:SF1">
    <property type="entry name" value="SMALL RIBOSOMAL SUBUNIT PROTEIN BS6M"/>
    <property type="match status" value="1"/>
</dbReference>
<evidence type="ECO:0000256" key="3">
    <source>
        <dbReference type="ARBA" id="ARBA00023274"/>
    </source>
</evidence>
<dbReference type="GO" id="GO:0005840">
    <property type="term" value="C:ribosome"/>
    <property type="evidence" value="ECO:0007669"/>
    <property type="project" value="UniProtKB-KW"/>
</dbReference>
<accession>C8X259</accession>
<comment type="function">
    <text evidence="4 6">Binds together with bS18 to 16S ribosomal RNA.</text>
</comment>
<dbReference type="Gene3D" id="3.30.70.60">
    <property type="match status" value="1"/>
</dbReference>
<dbReference type="Proteomes" id="UP000001052">
    <property type="component" value="Chromosome"/>
</dbReference>
<dbReference type="HAMAP" id="MF_00360">
    <property type="entry name" value="Ribosomal_bS6"/>
    <property type="match status" value="1"/>
</dbReference>
<evidence type="ECO:0000313" key="7">
    <source>
        <dbReference type="EMBL" id="ACV68382.1"/>
    </source>
</evidence>
<dbReference type="AlphaFoldDB" id="C8X259"/>
<keyword evidence="6" id="KW-0694">RNA-binding</keyword>
<dbReference type="eggNOG" id="COG0360">
    <property type="taxonomic scope" value="Bacteria"/>
</dbReference>
<dbReference type="GO" id="GO:0070181">
    <property type="term" value="F:small ribosomal subunit rRNA binding"/>
    <property type="evidence" value="ECO:0007669"/>
    <property type="project" value="TreeGrafter"/>
</dbReference>
<evidence type="ECO:0000313" key="8">
    <source>
        <dbReference type="Proteomes" id="UP000001052"/>
    </source>
</evidence>
<dbReference type="HOGENOM" id="CLU_113441_5_1_7"/>
<reference evidence="8" key="1">
    <citation type="submission" date="2009-09" db="EMBL/GenBank/DDBJ databases">
        <title>The complete chromosome of Desulfohalobium retbaense DSM 5692.</title>
        <authorList>
            <consortium name="US DOE Joint Genome Institute (JGI-PGF)"/>
            <person name="Lucas S."/>
            <person name="Copeland A."/>
            <person name="Lapidus A."/>
            <person name="Glavina del Rio T."/>
            <person name="Dalin E."/>
            <person name="Tice H."/>
            <person name="Bruce D."/>
            <person name="Goodwin L."/>
            <person name="Pitluck S."/>
            <person name="Kyrpides N."/>
            <person name="Mavromatis K."/>
            <person name="Ivanova N."/>
            <person name="Mikhailova N."/>
            <person name="Munk A.C."/>
            <person name="Brettin T."/>
            <person name="Detter J.C."/>
            <person name="Han C."/>
            <person name="Tapia R."/>
            <person name="Larimer F."/>
            <person name="Land M."/>
            <person name="Hauser L."/>
            <person name="Markowitz V."/>
            <person name="Cheng J.-F."/>
            <person name="Hugenholtz P."/>
            <person name="Woyke T."/>
            <person name="Wu D."/>
            <person name="Spring S."/>
            <person name="Klenk H.-P."/>
            <person name="Eisen J.A."/>
        </authorList>
    </citation>
    <scope>NUCLEOTIDE SEQUENCE [LARGE SCALE GENOMIC DNA]</scope>
    <source>
        <strain evidence="8">DSM 5692</strain>
    </source>
</reference>
<comment type="similarity">
    <text evidence="1 6">Belongs to the bacterial ribosomal protein bS6 family.</text>
</comment>
<keyword evidence="3 6" id="KW-0687">Ribonucleoprotein</keyword>
<dbReference type="RefSeq" id="WP_015751533.1">
    <property type="nucleotide sequence ID" value="NC_013223.1"/>
</dbReference>
<organism evidence="7 8">
    <name type="scientific">Desulfohalobium retbaense (strain ATCC 49708 / DSM 5692 / JCM 16813 / HR100)</name>
    <dbReference type="NCBI Taxonomy" id="485915"/>
    <lineage>
        <taxon>Bacteria</taxon>
        <taxon>Pseudomonadati</taxon>
        <taxon>Thermodesulfobacteriota</taxon>
        <taxon>Desulfovibrionia</taxon>
        <taxon>Desulfovibrionales</taxon>
        <taxon>Desulfohalobiaceae</taxon>
        <taxon>Desulfohalobium</taxon>
    </lineage>
</organism>
<reference evidence="7 8" key="2">
    <citation type="journal article" date="2010" name="Stand. Genomic Sci.">
        <title>Complete genome sequence of Desulfohalobium retbaense type strain (HR(100)).</title>
        <authorList>
            <person name="Spring S."/>
            <person name="Nolan M."/>
            <person name="Lapidus A."/>
            <person name="Glavina Del Rio T."/>
            <person name="Copeland A."/>
            <person name="Tice H."/>
            <person name="Cheng J.F."/>
            <person name="Lucas S."/>
            <person name="Land M."/>
            <person name="Chen F."/>
            <person name="Bruce D."/>
            <person name="Goodwin L."/>
            <person name="Pitluck S."/>
            <person name="Ivanova N."/>
            <person name="Mavromatis K."/>
            <person name="Mikhailova N."/>
            <person name="Pati A."/>
            <person name="Chen A."/>
            <person name="Palaniappan K."/>
            <person name="Hauser L."/>
            <person name="Chang Y.J."/>
            <person name="Jeffries C.D."/>
            <person name="Munk C."/>
            <person name="Kiss H."/>
            <person name="Chain P."/>
            <person name="Han C."/>
            <person name="Brettin T."/>
            <person name="Detter J.C."/>
            <person name="Schuler E."/>
            <person name="Goker M."/>
            <person name="Rohde M."/>
            <person name="Bristow J."/>
            <person name="Eisen J.A."/>
            <person name="Markowitz V."/>
            <person name="Hugenholtz P."/>
            <person name="Kyrpides N.C."/>
            <person name="Klenk H.P."/>
        </authorList>
    </citation>
    <scope>NUCLEOTIDE SEQUENCE [LARGE SCALE GENOMIC DNA]</scope>
    <source>
        <strain evidence="7 8">DSM 5692</strain>
    </source>
</reference>
<keyword evidence="6" id="KW-0699">rRNA-binding</keyword>
<name>C8X259_DESRD</name>
<keyword evidence="2 6" id="KW-0689">Ribosomal protein</keyword>
<evidence type="ECO:0000256" key="6">
    <source>
        <dbReference type="HAMAP-Rule" id="MF_00360"/>
    </source>
</evidence>
<dbReference type="GO" id="GO:0006412">
    <property type="term" value="P:translation"/>
    <property type="evidence" value="ECO:0007669"/>
    <property type="project" value="UniProtKB-UniRule"/>
</dbReference>
<dbReference type="InterPro" id="IPR014717">
    <property type="entry name" value="Transl_elong_EF1B/ribsomal_bS6"/>
</dbReference>
<keyword evidence="8" id="KW-1185">Reference proteome</keyword>
<dbReference type="GO" id="GO:0003735">
    <property type="term" value="F:structural constituent of ribosome"/>
    <property type="evidence" value="ECO:0007669"/>
    <property type="project" value="InterPro"/>
</dbReference>
<dbReference type="PANTHER" id="PTHR21011">
    <property type="entry name" value="MITOCHONDRIAL 28S RIBOSOMAL PROTEIN S6"/>
    <property type="match status" value="1"/>
</dbReference>
<evidence type="ECO:0000256" key="1">
    <source>
        <dbReference type="ARBA" id="ARBA00009512"/>
    </source>
</evidence>
<dbReference type="EMBL" id="CP001734">
    <property type="protein sequence ID" value="ACV68382.1"/>
    <property type="molecule type" value="Genomic_DNA"/>
</dbReference>
<evidence type="ECO:0000256" key="5">
    <source>
        <dbReference type="ARBA" id="ARBA00035294"/>
    </source>
</evidence>
<dbReference type="Pfam" id="PF01250">
    <property type="entry name" value="Ribosomal_S6"/>
    <property type="match status" value="1"/>
</dbReference>
<proteinExistence type="inferred from homology"/>
<dbReference type="InterPro" id="IPR035980">
    <property type="entry name" value="Ribosomal_bS6_sf"/>
</dbReference>
<dbReference type="NCBIfam" id="TIGR00166">
    <property type="entry name" value="S6"/>
    <property type="match status" value="1"/>
</dbReference>
<dbReference type="OrthoDB" id="9812702at2"/>
<dbReference type="SUPFAM" id="SSF54995">
    <property type="entry name" value="Ribosomal protein S6"/>
    <property type="match status" value="1"/>
</dbReference>
<gene>
    <name evidence="6" type="primary">rpsF</name>
    <name evidence="7" type="ordered locus">Dret_1094</name>
</gene>
<dbReference type="CDD" id="cd00473">
    <property type="entry name" value="bS6"/>
    <property type="match status" value="1"/>
</dbReference>
<dbReference type="STRING" id="485915.Dret_1094"/>